<evidence type="ECO:0000256" key="7">
    <source>
        <dbReference type="SAM" id="Phobius"/>
    </source>
</evidence>
<feature type="domain" description="MacB-like periplasmic core" evidence="9">
    <location>
        <begin position="22"/>
        <end position="246"/>
    </location>
</feature>
<name>A0A136LXW0_9BACT</name>
<dbReference type="InterPro" id="IPR003838">
    <property type="entry name" value="ABC3_permease_C"/>
</dbReference>
<keyword evidence="10" id="KW-0067">ATP-binding</keyword>
<evidence type="ECO:0000259" key="8">
    <source>
        <dbReference type="Pfam" id="PF02687"/>
    </source>
</evidence>
<keyword evidence="4 7" id="KW-1133">Transmembrane helix</keyword>
<keyword evidence="10" id="KW-0547">Nucleotide-binding</keyword>
<keyword evidence="5 7" id="KW-0472">Membrane</keyword>
<dbReference type="PANTHER" id="PTHR30572">
    <property type="entry name" value="MEMBRANE COMPONENT OF TRANSPORTER-RELATED"/>
    <property type="match status" value="1"/>
</dbReference>
<protein>
    <submittedName>
        <fullName evidence="10">Macrolide export ATP-binding/permease protein MacB, permease</fullName>
        <ecNumber evidence="10">3.6.3.-</ecNumber>
    </submittedName>
</protein>
<keyword evidence="2" id="KW-1003">Cell membrane</keyword>
<organism evidence="10 11">
    <name type="scientific">candidate division WS6 bacterium OLB20</name>
    <dbReference type="NCBI Taxonomy" id="1617426"/>
    <lineage>
        <taxon>Bacteria</taxon>
        <taxon>Candidatus Dojkabacteria</taxon>
    </lineage>
</organism>
<dbReference type="GO" id="GO:0016787">
    <property type="term" value="F:hydrolase activity"/>
    <property type="evidence" value="ECO:0007669"/>
    <property type="project" value="UniProtKB-KW"/>
</dbReference>
<evidence type="ECO:0000256" key="3">
    <source>
        <dbReference type="ARBA" id="ARBA00022692"/>
    </source>
</evidence>
<dbReference type="GO" id="GO:0022857">
    <property type="term" value="F:transmembrane transporter activity"/>
    <property type="evidence" value="ECO:0007669"/>
    <property type="project" value="TreeGrafter"/>
</dbReference>
<reference evidence="10 11" key="1">
    <citation type="submission" date="2015-02" db="EMBL/GenBank/DDBJ databases">
        <title>Improved understanding of the partial-nitritation anammox process through 23 genomes representing the majority of the microbial community.</title>
        <authorList>
            <person name="Speth D.R."/>
            <person name="In T Zandt M."/>
            <person name="Guerrero Cruz S."/>
            <person name="Jetten M.S."/>
            <person name="Dutilh B.E."/>
        </authorList>
    </citation>
    <scope>NUCLEOTIDE SEQUENCE [LARGE SCALE GENOMIC DNA]</scope>
    <source>
        <strain evidence="10">OLB20</strain>
    </source>
</reference>
<feature type="transmembrane region" description="Helical" evidence="7">
    <location>
        <begin position="23"/>
        <end position="42"/>
    </location>
</feature>
<evidence type="ECO:0000256" key="1">
    <source>
        <dbReference type="ARBA" id="ARBA00004651"/>
    </source>
</evidence>
<keyword evidence="10" id="KW-0378">Hydrolase</keyword>
<dbReference type="Proteomes" id="UP000070457">
    <property type="component" value="Unassembled WGS sequence"/>
</dbReference>
<comment type="subcellular location">
    <subcellularLocation>
        <location evidence="1">Cell membrane</location>
        <topology evidence="1">Multi-pass membrane protein</topology>
    </subcellularLocation>
</comment>
<dbReference type="EMBL" id="JYNZ01000003">
    <property type="protein sequence ID" value="KXK26466.1"/>
    <property type="molecule type" value="Genomic_DNA"/>
</dbReference>
<dbReference type="EC" id="3.6.3.-" evidence="10"/>
<dbReference type="Pfam" id="PF02687">
    <property type="entry name" value="FtsX"/>
    <property type="match status" value="1"/>
</dbReference>
<dbReference type="AlphaFoldDB" id="A0A136LXW0"/>
<dbReference type="InterPro" id="IPR050250">
    <property type="entry name" value="Macrolide_Exporter_MacB"/>
</dbReference>
<evidence type="ECO:0000313" key="11">
    <source>
        <dbReference type="Proteomes" id="UP000070457"/>
    </source>
</evidence>
<dbReference type="PANTHER" id="PTHR30572:SF4">
    <property type="entry name" value="ABC TRANSPORTER PERMEASE YTRF"/>
    <property type="match status" value="1"/>
</dbReference>
<comment type="similarity">
    <text evidence="6">Belongs to the ABC-4 integral membrane protein family.</text>
</comment>
<accession>A0A136LXW0</accession>
<sequence length="407" mass="43032">MNNIGAALKTAVTSISANKTRTLLTILGIIIGIAAVIALMSVGQGAQASILDEVQGVGSNTITVLPIAAGGGAFQNRSSITQLATSRLDRQVVELLDNEVVFKEITGIGVENSTSVELVYRSKSRFSSVNGINEVFQDIRQLEIASGRRILERDQASAAKVVVLGHELAVNLFGESDPVGKKISLNGQFFEVVGVLEKKNGTFDSEAYIPFETASSLLIGNSDISRLSVQVSSEDVIDAAAIKIEDAFRDYYNVPPDDDSPFLVVTSEDILALTSSITTIFTSLLTSIAGISLVVGGIGIMNIMLVSVSERTREIGLRKAVGAKQQAILTQFLLEAIVLTLIGGLIGIALGIGLGYVIGQLTGISIVLSLEAIILATSVSVIIGLIFGFYPAYRAAQLNPIDALRYE</sequence>
<evidence type="ECO:0000256" key="5">
    <source>
        <dbReference type="ARBA" id="ARBA00023136"/>
    </source>
</evidence>
<proteinExistence type="inferred from homology"/>
<dbReference type="GO" id="GO:0005524">
    <property type="term" value="F:ATP binding"/>
    <property type="evidence" value="ECO:0007669"/>
    <property type="project" value="UniProtKB-KW"/>
</dbReference>
<dbReference type="GO" id="GO:0005886">
    <property type="term" value="C:plasma membrane"/>
    <property type="evidence" value="ECO:0007669"/>
    <property type="project" value="UniProtKB-SubCell"/>
</dbReference>
<evidence type="ECO:0000256" key="2">
    <source>
        <dbReference type="ARBA" id="ARBA00022475"/>
    </source>
</evidence>
<feature type="transmembrane region" description="Helical" evidence="7">
    <location>
        <begin position="364"/>
        <end position="390"/>
    </location>
</feature>
<feature type="transmembrane region" description="Helical" evidence="7">
    <location>
        <begin position="327"/>
        <end position="358"/>
    </location>
</feature>
<dbReference type="PATRIC" id="fig|1617426.3.peg.466"/>
<feature type="domain" description="ABC3 transporter permease C-terminal" evidence="8">
    <location>
        <begin position="287"/>
        <end position="400"/>
    </location>
</feature>
<gene>
    <name evidence="10" type="primary">macB_2</name>
    <name evidence="10" type="ORF">TR69_WS6001000470</name>
</gene>
<feature type="transmembrane region" description="Helical" evidence="7">
    <location>
        <begin position="284"/>
        <end position="306"/>
    </location>
</feature>
<dbReference type="InterPro" id="IPR025857">
    <property type="entry name" value="MacB_PCD"/>
</dbReference>
<evidence type="ECO:0000256" key="6">
    <source>
        <dbReference type="ARBA" id="ARBA00038076"/>
    </source>
</evidence>
<comment type="caution">
    <text evidence="10">The sequence shown here is derived from an EMBL/GenBank/DDBJ whole genome shotgun (WGS) entry which is preliminary data.</text>
</comment>
<evidence type="ECO:0000313" key="10">
    <source>
        <dbReference type="EMBL" id="KXK26466.1"/>
    </source>
</evidence>
<keyword evidence="3 7" id="KW-0812">Transmembrane</keyword>
<evidence type="ECO:0000256" key="4">
    <source>
        <dbReference type="ARBA" id="ARBA00022989"/>
    </source>
</evidence>
<evidence type="ECO:0000259" key="9">
    <source>
        <dbReference type="Pfam" id="PF12704"/>
    </source>
</evidence>
<dbReference type="Pfam" id="PF12704">
    <property type="entry name" value="MacB_PCD"/>
    <property type="match status" value="1"/>
</dbReference>
<dbReference type="STRING" id="1617426.TR69_WS6001000470"/>